<dbReference type="GO" id="GO:0046872">
    <property type="term" value="F:metal ion binding"/>
    <property type="evidence" value="ECO:0007669"/>
    <property type="project" value="UniProtKB-KW"/>
</dbReference>
<dbReference type="PANTHER" id="PTHR33542:SF5">
    <property type="entry name" value="FERROCHELATASE CHE1"/>
    <property type="match status" value="1"/>
</dbReference>
<dbReference type="PANTHER" id="PTHR33542">
    <property type="entry name" value="SIROHYDROCHLORIN FERROCHELATASE, CHLOROPLASTIC"/>
    <property type="match status" value="1"/>
</dbReference>
<keyword evidence="1" id="KW-0479">Metal-binding</keyword>
<dbReference type="InterPro" id="IPR050963">
    <property type="entry name" value="Sirohydro_Cobaltochel/CbiX"/>
</dbReference>
<organism evidence="3 4">
    <name type="scientific">Cryobacterium lactosi</name>
    <dbReference type="NCBI Taxonomy" id="1259202"/>
    <lineage>
        <taxon>Bacteria</taxon>
        <taxon>Bacillati</taxon>
        <taxon>Actinomycetota</taxon>
        <taxon>Actinomycetes</taxon>
        <taxon>Micrococcales</taxon>
        <taxon>Microbacteriaceae</taxon>
        <taxon>Cryobacterium</taxon>
    </lineage>
</organism>
<dbReference type="Proteomes" id="UP000298468">
    <property type="component" value="Unassembled WGS sequence"/>
</dbReference>
<accession>A0A4R9BJI3</accession>
<evidence type="ECO:0000313" key="4">
    <source>
        <dbReference type="Proteomes" id="UP000298468"/>
    </source>
</evidence>
<dbReference type="Gene3D" id="3.40.50.1400">
    <property type="match status" value="2"/>
</dbReference>
<dbReference type="SUPFAM" id="SSF53800">
    <property type="entry name" value="Chelatase"/>
    <property type="match status" value="1"/>
</dbReference>
<keyword evidence="4" id="KW-1185">Reference proteome</keyword>
<proteinExistence type="predicted"/>
<evidence type="ECO:0000313" key="3">
    <source>
        <dbReference type="EMBL" id="TFD85614.1"/>
    </source>
</evidence>
<dbReference type="GO" id="GO:0016829">
    <property type="term" value="F:lyase activity"/>
    <property type="evidence" value="ECO:0007669"/>
    <property type="project" value="UniProtKB-KW"/>
</dbReference>
<evidence type="ECO:0000256" key="2">
    <source>
        <dbReference type="ARBA" id="ARBA00023239"/>
    </source>
</evidence>
<dbReference type="InterPro" id="IPR002762">
    <property type="entry name" value="CbiX-like"/>
</dbReference>
<dbReference type="EMBL" id="SOHM01000035">
    <property type="protein sequence ID" value="TFD85614.1"/>
    <property type="molecule type" value="Genomic_DNA"/>
</dbReference>
<name>A0A4R9BJI3_9MICO</name>
<reference evidence="3 4" key="1">
    <citation type="submission" date="2019-03" db="EMBL/GenBank/DDBJ databases">
        <title>Genomics of glacier-inhabiting Cryobacterium strains.</title>
        <authorList>
            <person name="Liu Q."/>
            <person name="Xin Y.-H."/>
        </authorList>
    </citation>
    <scope>NUCLEOTIDE SEQUENCE [LARGE SCALE GENOMIC DNA]</scope>
    <source>
        <strain evidence="3 4">Sr59</strain>
    </source>
</reference>
<gene>
    <name evidence="3" type="ORF">E3T61_17625</name>
</gene>
<dbReference type="OrthoDB" id="7345302at2"/>
<dbReference type="RefSeq" id="WP_134642172.1">
    <property type="nucleotide sequence ID" value="NZ_SOHM01000035.1"/>
</dbReference>
<sequence>MPTVPVKDAAPDAAPLLLAASHGSRSPAAQHAVLALVDAVTRRLTATEPAVDVVGGFVDVQQPDVPHCLAAAEPGRAAVIVPLLVSAGYHVRFDLANAVTGAQPRSVVVTDALGPDERLAGIVAHRLAESGLGAGDRVVLAAAGSSDANAVADCRTAGDQLAALIGREVTVAFIAAAEPRLADAVAAVRRESPGARVVVASYLLAPGTFAGLAREAGADVVSAELLVDGEEPPAALVDIIVDRYRAAVAALAAISAG</sequence>
<evidence type="ECO:0000256" key="1">
    <source>
        <dbReference type="ARBA" id="ARBA00022723"/>
    </source>
</evidence>
<dbReference type="Pfam" id="PF01903">
    <property type="entry name" value="CbiX"/>
    <property type="match status" value="2"/>
</dbReference>
<protein>
    <submittedName>
        <fullName evidence="3">Cobalamin biosynthesis protein CbiX</fullName>
    </submittedName>
</protein>
<comment type="caution">
    <text evidence="3">The sequence shown here is derived from an EMBL/GenBank/DDBJ whole genome shotgun (WGS) entry which is preliminary data.</text>
</comment>
<keyword evidence="2" id="KW-0456">Lyase</keyword>
<dbReference type="AlphaFoldDB" id="A0A4R9BJI3"/>